<comment type="pathway">
    <text evidence="3">Cofactor biosynthesis; adenosylcobalamin biosynthesis.</text>
</comment>
<dbReference type="Pfam" id="PF00155">
    <property type="entry name" value="Aminotran_1_2"/>
    <property type="match status" value="1"/>
</dbReference>
<comment type="catalytic activity">
    <reaction evidence="9">
        <text>O-phospho-L-threonine + H(+) = (R)-1-aminopropan-2-yl phosphate + CO2</text>
        <dbReference type="Rhea" id="RHEA:11492"/>
        <dbReference type="ChEBI" id="CHEBI:15378"/>
        <dbReference type="ChEBI" id="CHEBI:16526"/>
        <dbReference type="ChEBI" id="CHEBI:58563"/>
        <dbReference type="ChEBI" id="CHEBI:58675"/>
        <dbReference type="EC" id="4.1.1.81"/>
    </reaction>
</comment>
<organism evidence="11 12">
    <name type="scientific">Paenibacillus pinisoli</name>
    <dbReference type="NCBI Taxonomy" id="1276110"/>
    <lineage>
        <taxon>Bacteria</taxon>
        <taxon>Bacillati</taxon>
        <taxon>Bacillota</taxon>
        <taxon>Bacilli</taxon>
        <taxon>Bacillales</taxon>
        <taxon>Paenibacillaceae</taxon>
        <taxon>Paenibacillus</taxon>
    </lineage>
</organism>
<dbReference type="InterPro" id="IPR015421">
    <property type="entry name" value="PyrdxlP-dep_Trfase_major"/>
</dbReference>
<dbReference type="PROSITE" id="PS00105">
    <property type="entry name" value="AA_TRANSFER_CLASS_1"/>
    <property type="match status" value="1"/>
</dbReference>
<dbReference type="GO" id="GO:0009236">
    <property type="term" value="P:cobalamin biosynthetic process"/>
    <property type="evidence" value="ECO:0007669"/>
    <property type="project" value="UniProtKB-UniPathway"/>
</dbReference>
<comment type="caution">
    <text evidence="11">The sequence shown here is derived from an EMBL/GenBank/DDBJ whole genome shotgun (WGS) entry which is preliminary data.</text>
</comment>
<reference evidence="11 12" key="1">
    <citation type="submission" date="2018-09" db="EMBL/GenBank/DDBJ databases">
        <title>Paenibacillus aracenensis nov. sp. isolated from a cave in southern Spain.</title>
        <authorList>
            <person name="Jurado V."/>
            <person name="Gutierrez-Patricio S."/>
            <person name="Gonzalez-Pimentel J.L."/>
            <person name="Miller A.Z."/>
            <person name="Laiz L."/>
            <person name="Saiz-Jimenez C."/>
        </authorList>
    </citation>
    <scope>NUCLEOTIDE SEQUENCE [LARGE SCALE GENOMIC DNA]</scope>
    <source>
        <strain evidence="11 12">JCM 19203</strain>
    </source>
</reference>
<keyword evidence="12" id="KW-1185">Reference proteome</keyword>
<evidence type="ECO:0000256" key="9">
    <source>
        <dbReference type="ARBA" id="ARBA00048531"/>
    </source>
</evidence>
<dbReference type="InterPro" id="IPR015422">
    <property type="entry name" value="PyrdxlP-dep_Trfase_small"/>
</dbReference>
<dbReference type="Proteomes" id="UP000267798">
    <property type="component" value="Unassembled WGS sequence"/>
</dbReference>
<gene>
    <name evidence="11" type="ORF">D3P09_01270</name>
</gene>
<dbReference type="RefSeq" id="WP_120106484.1">
    <property type="nucleotide sequence ID" value="NZ_QXQB01000001.1"/>
</dbReference>
<keyword evidence="5" id="KW-0169">Cobalamin biosynthesis</keyword>
<protein>
    <recommendedName>
        <fullName evidence="4">threonine-phosphate decarboxylase</fullName>
        <ecNumber evidence="4">4.1.1.81</ecNumber>
    </recommendedName>
    <alternativeName>
        <fullName evidence="8">L-threonine-O-3-phosphate decarboxylase</fullName>
    </alternativeName>
</protein>
<evidence type="ECO:0000256" key="7">
    <source>
        <dbReference type="ARBA" id="ARBA00023239"/>
    </source>
</evidence>
<evidence type="ECO:0000313" key="11">
    <source>
        <dbReference type="EMBL" id="RJX40676.1"/>
    </source>
</evidence>
<dbReference type="SUPFAM" id="SSF53383">
    <property type="entry name" value="PLP-dependent transferases"/>
    <property type="match status" value="1"/>
</dbReference>
<comment type="cofactor">
    <cofactor evidence="1">
        <name>pyridoxal 5'-phosphate</name>
        <dbReference type="ChEBI" id="CHEBI:597326"/>
    </cofactor>
</comment>
<dbReference type="Gene3D" id="3.40.640.10">
    <property type="entry name" value="Type I PLP-dependent aspartate aminotransferase-like (Major domain)"/>
    <property type="match status" value="1"/>
</dbReference>
<dbReference type="UniPathway" id="UPA00148"/>
<keyword evidence="6" id="KW-0663">Pyridoxal phosphate</keyword>
<dbReference type="InterPro" id="IPR004839">
    <property type="entry name" value="Aminotransferase_I/II_large"/>
</dbReference>
<evidence type="ECO:0000256" key="3">
    <source>
        <dbReference type="ARBA" id="ARBA00004953"/>
    </source>
</evidence>
<dbReference type="InterPro" id="IPR015424">
    <property type="entry name" value="PyrdxlP-dep_Trfase"/>
</dbReference>
<dbReference type="AlphaFoldDB" id="A0A3A6PLQ7"/>
<dbReference type="InterPro" id="IPR004838">
    <property type="entry name" value="NHTrfase_class1_PyrdxlP-BS"/>
</dbReference>
<dbReference type="PANTHER" id="PTHR42885">
    <property type="entry name" value="HISTIDINOL-PHOSPHATE AMINOTRANSFERASE-RELATED"/>
    <property type="match status" value="1"/>
</dbReference>
<evidence type="ECO:0000256" key="6">
    <source>
        <dbReference type="ARBA" id="ARBA00022898"/>
    </source>
</evidence>
<dbReference type="EC" id="4.1.1.81" evidence="4"/>
<feature type="domain" description="Aminotransferase class I/classII large" evidence="10">
    <location>
        <begin position="25"/>
        <end position="354"/>
    </location>
</feature>
<name>A0A3A6PLQ7_9BACL</name>
<evidence type="ECO:0000256" key="4">
    <source>
        <dbReference type="ARBA" id="ARBA00012285"/>
    </source>
</evidence>
<comment type="function">
    <text evidence="2">Decarboxylates L-threonine-O-3-phosphate to yield (R)-1-amino-2-propanol O-2-phosphate, the precursor for the linkage between the nucleotide loop and the corrin ring in cobalamin.</text>
</comment>
<dbReference type="OrthoDB" id="9813612at2"/>
<dbReference type="CDD" id="cd00609">
    <property type="entry name" value="AAT_like"/>
    <property type="match status" value="1"/>
</dbReference>
<evidence type="ECO:0000256" key="2">
    <source>
        <dbReference type="ARBA" id="ARBA00003444"/>
    </source>
</evidence>
<dbReference type="GO" id="GO:0030170">
    <property type="term" value="F:pyridoxal phosphate binding"/>
    <property type="evidence" value="ECO:0007669"/>
    <property type="project" value="InterPro"/>
</dbReference>
<keyword evidence="7 11" id="KW-0456">Lyase</keyword>
<proteinExistence type="predicted"/>
<dbReference type="PANTHER" id="PTHR42885:SF1">
    <property type="entry name" value="THREONINE-PHOSPHATE DECARBOXYLASE"/>
    <property type="match status" value="1"/>
</dbReference>
<dbReference type="GO" id="GO:0048472">
    <property type="term" value="F:threonine-phosphate decarboxylase activity"/>
    <property type="evidence" value="ECO:0007669"/>
    <property type="project" value="UniProtKB-EC"/>
</dbReference>
<evidence type="ECO:0000313" key="12">
    <source>
        <dbReference type="Proteomes" id="UP000267798"/>
    </source>
</evidence>
<evidence type="ECO:0000256" key="8">
    <source>
        <dbReference type="ARBA" id="ARBA00029996"/>
    </source>
</evidence>
<evidence type="ECO:0000259" key="10">
    <source>
        <dbReference type="Pfam" id="PF00155"/>
    </source>
</evidence>
<evidence type="ECO:0000256" key="5">
    <source>
        <dbReference type="ARBA" id="ARBA00022573"/>
    </source>
</evidence>
<accession>A0A3A6PLQ7</accession>
<dbReference type="Gene3D" id="3.90.1150.10">
    <property type="entry name" value="Aspartate Aminotransferase, domain 1"/>
    <property type="match status" value="1"/>
</dbReference>
<evidence type="ECO:0000256" key="1">
    <source>
        <dbReference type="ARBA" id="ARBA00001933"/>
    </source>
</evidence>
<dbReference type="NCBIfam" id="TIGR01140">
    <property type="entry name" value="L_thr_O3P_dcar"/>
    <property type="match status" value="1"/>
</dbReference>
<dbReference type="InterPro" id="IPR005860">
    <property type="entry name" value="CobD"/>
</dbReference>
<sequence>MLERYGHGGDLRTAEECYGLPSSSFLDFSSNMNPLGPPNAVREVLAQYAASIDRYPDPVSRRLSAMLSQKHGIEEGAILIGNGAAEVIDLVVRALRPDRAAVAVPCFSEYGDAIRKAGAELCEVPLLESEQFQLNRRWVEEALTHSDARLYMVGSPNNPTGALIEPARLHELLESGAAVVADEAFMDFVPEEERYSLVQEAARNRRMYVVRSMTKFYSIPGIRLGYMIGHPESIAELRRLQVPWSVNSLAQTIGEAVLGDEAFVQHSRQWLQEERAWLSEKLETLGFRVYPGSTNYLLLQLPETCCMSSSELQHAMGLYGVLIRDGSHFPGLNERFIRVAVKLREHNERLVRALRFCMSEREGDSL</sequence>
<dbReference type="EMBL" id="QXQB01000001">
    <property type="protein sequence ID" value="RJX40676.1"/>
    <property type="molecule type" value="Genomic_DNA"/>
</dbReference>